<evidence type="ECO:0000259" key="1">
    <source>
        <dbReference type="Pfam" id="PF20747"/>
    </source>
</evidence>
<dbReference type="Gene3D" id="2.60.520.10">
    <property type="entry name" value="Phage fibre proteins"/>
    <property type="match status" value="1"/>
</dbReference>
<dbReference type="InterPro" id="IPR048780">
    <property type="entry name" value="Caudo_bapla_N"/>
</dbReference>
<dbReference type="OrthoDB" id="9801455at2"/>
<organism evidence="2 3">
    <name type="scientific">Lactococcus fujiensis JCM 16395</name>
    <dbReference type="NCBI Taxonomy" id="1291764"/>
    <lineage>
        <taxon>Bacteria</taxon>
        <taxon>Bacillati</taxon>
        <taxon>Bacillota</taxon>
        <taxon>Bacilli</taxon>
        <taxon>Lactobacillales</taxon>
        <taxon>Streptococcaceae</taxon>
        <taxon>Lactococcus</taxon>
    </lineage>
</organism>
<proteinExistence type="predicted"/>
<gene>
    <name evidence="2" type="ORF">RT41_GL000639</name>
</gene>
<dbReference type="AlphaFoldDB" id="A0A2A5RIE1"/>
<protein>
    <recommendedName>
        <fullName evidence="1">Receptor-binding protein N-terminal shoulder domain-containing protein</fullName>
    </recommendedName>
</protein>
<accession>A0A2A5RIE1</accession>
<name>A0A2A5RIE1_9LACT</name>
<feature type="domain" description="Receptor-binding protein N-terminal shoulder" evidence="1">
    <location>
        <begin position="3"/>
        <end position="136"/>
    </location>
</feature>
<dbReference type="SUPFAM" id="SSF141658">
    <property type="entry name" value="Bacteriophage trimeric proteins domain"/>
    <property type="match status" value="1"/>
</dbReference>
<dbReference type="STRING" id="1291764.GCA_001311235_02792"/>
<comment type="caution">
    <text evidence="2">The sequence shown here is derived from an EMBL/GenBank/DDBJ whole genome shotgun (WGS) entry which is preliminary data.</text>
</comment>
<sequence>MAITKFTFFSPNGNDFPVTATADAKLYSMIGGIGYDSYRMKHWSTPTNTALNRVYVNTSIILGGRYFELINETVTLTANATNYVHVNIDLTNTASPVSITVEMANNSNSVDINNTSGVLKHCIETVITSATAVTSSTIMPMTQTFKNIVADSIKSTNDTDGWVDLTPINGFSGNLKYRIKNGVLSVRAYALTGPAVAQDTAVIMANLPNGIDASYLIGVMGTAPAIGSGLFASYPCMVYSNTNGNIYFARDAALPAGYKISGTVSVPI</sequence>
<dbReference type="Proteomes" id="UP000218181">
    <property type="component" value="Unassembled WGS sequence"/>
</dbReference>
<dbReference type="Pfam" id="PF20747">
    <property type="entry name" value="Caudo_bapla_N"/>
    <property type="match status" value="1"/>
</dbReference>
<dbReference type="EMBL" id="JXJU01000019">
    <property type="protein sequence ID" value="PCR98855.1"/>
    <property type="molecule type" value="Genomic_DNA"/>
</dbReference>
<evidence type="ECO:0000313" key="3">
    <source>
        <dbReference type="Proteomes" id="UP000218181"/>
    </source>
</evidence>
<dbReference type="RefSeq" id="WP_096819093.1">
    <property type="nucleotide sequence ID" value="NZ_JXJU01000019.1"/>
</dbReference>
<reference evidence="2 3" key="1">
    <citation type="submission" date="2014-12" db="EMBL/GenBank/DDBJ databases">
        <title>Draft genome sequences of 10 type strains of Lactococcus.</title>
        <authorList>
            <person name="Sun Z."/>
            <person name="Zhong Z."/>
            <person name="Liu W."/>
            <person name="Zhang W."/>
            <person name="Zhang H."/>
        </authorList>
    </citation>
    <scope>NUCLEOTIDE SEQUENCE [LARGE SCALE GENOMIC DNA]</scope>
    <source>
        <strain evidence="2 3">JCM 16395</strain>
    </source>
</reference>
<evidence type="ECO:0000313" key="2">
    <source>
        <dbReference type="EMBL" id="PCR98855.1"/>
    </source>
</evidence>
<keyword evidence="3" id="KW-1185">Reference proteome</keyword>